<dbReference type="EMBL" id="VJMJ01000130">
    <property type="protein sequence ID" value="KAF0732572.1"/>
    <property type="molecule type" value="Genomic_DNA"/>
</dbReference>
<feature type="region of interest" description="Disordered" evidence="1">
    <location>
        <begin position="1"/>
        <end position="22"/>
    </location>
</feature>
<name>A0A6G0WYE3_9STRA</name>
<evidence type="ECO:0000313" key="4">
    <source>
        <dbReference type="Proteomes" id="UP000481153"/>
    </source>
</evidence>
<dbReference type="VEuPathDB" id="FungiDB:AeMF1_020801"/>
<feature type="compositionally biased region" description="Basic and acidic residues" evidence="1">
    <location>
        <begin position="10"/>
        <end position="21"/>
    </location>
</feature>
<evidence type="ECO:0000256" key="1">
    <source>
        <dbReference type="SAM" id="MobiDB-lite"/>
    </source>
</evidence>
<evidence type="ECO:0000256" key="2">
    <source>
        <dbReference type="SAM" id="Phobius"/>
    </source>
</evidence>
<feature type="transmembrane region" description="Helical" evidence="2">
    <location>
        <begin position="113"/>
        <end position="134"/>
    </location>
</feature>
<dbReference type="NCBIfam" id="NF041646">
    <property type="entry name" value="VC0807_fam"/>
    <property type="match status" value="1"/>
</dbReference>
<feature type="transmembrane region" description="Helical" evidence="2">
    <location>
        <begin position="197"/>
        <end position="214"/>
    </location>
</feature>
<keyword evidence="4" id="KW-1185">Reference proteome</keyword>
<comment type="caution">
    <text evidence="3">The sequence shown here is derived from an EMBL/GenBank/DDBJ whole genome shotgun (WGS) entry which is preliminary data.</text>
</comment>
<proteinExistence type="predicted"/>
<feature type="transmembrane region" description="Helical" evidence="2">
    <location>
        <begin position="29"/>
        <end position="50"/>
    </location>
</feature>
<organism evidence="3 4">
    <name type="scientific">Aphanomyces euteiches</name>
    <dbReference type="NCBI Taxonomy" id="100861"/>
    <lineage>
        <taxon>Eukaryota</taxon>
        <taxon>Sar</taxon>
        <taxon>Stramenopiles</taxon>
        <taxon>Oomycota</taxon>
        <taxon>Saprolegniomycetes</taxon>
        <taxon>Saprolegniales</taxon>
        <taxon>Verrucalvaceae</taxon>
        <taxon>Aphanomyces</taxon>
    </lineage>
</organism>
<keyword evidence="2" id="KW-0812">Transmembrane</keyword>
<gene>
    <name evidence="3" type="ORF">Ae201684_010280</name>
</gene>
<dbReference type="Proteomes" id="UP000481153">
    <property type="component" value="Unassembled WGS sequence"/>
</dbReference>
<feature type="transmembrane region" description="Helical" evidence="2">
    <location>
        <begin position="89"/>
        <end position="107"/>
    </location>
</feature>
<feature type="transmembrane region" description="Helical" evidence="2">
    <location>
        <begin position="62"/>
        <end position="82"/>
    </location>
</feature>
<dbReference type="AlphaFoldDB" id="A0A6G0WYE3"/>
<accession>A0A6G0WYE3</accession>
<feature type="transmembrane region" description="Helical" evidence="2">
    <location>
        <begin position="169"/>
        <end position="191"/>
    </location>
</feature>
<reference evidence="3 4" key="1">
    <citation type="submission" date="2019-07" db="EMBL/GenBank/DDBJ databases">
        <title>Genomics analysis of Aphanomyces spp. identifies a new class of oomycete effector associated with host adaptation.</title>
        <authorList>
            <person name="Gaulin E."/>
        </authorList>
    </citation>
    <scope>NUCLEOTIDE SEQUENCE [LARGE SCALE GENOMIC DNA]</scope>
    <source>
        <strain evidence="3 4">ATCC 201684</strain>
    </source>
</reference>
<keyword evidence="2" id="KW-1133">Transmembrane helix</keyword>
<sequence>MTDKSTSAFDEGKDGAKEQTDGAKGQNRCLAMLCRQVPLVLFNVVLPIVIYKLCRPYTSEIVAVFLSGVIPMIKILVTVLVFKQHDAVSMMQVLGICISVVITSVATDAKMLLVFQQGGGVIMGLFFLSTLCILREDMAFQLRRTFTTNTTEEMDALYAKPQVRAASRFLTVIWGITGICQALLGVTLVFLLPVDTFIYIANVLGLITLPLLWWSMRYIQSIEKDLDLSSETKPLLV</sequence>
<protein>
    <submittedName>
        <fullName evidence="3">Uncharacterized protein</fullName>
    </submittedName>
</protein>
<evidence type="ECO:0000313" key="3">
    <source>
        <dbReference type="EMBL" id="KAF0732572.1"/>
    </source>
</evidence>
<keyword evidence="2" id="KW-0472">Membrane</keyword>